<proteinExistence type="inferred from homology"/>
<evidence type="ECO:0000256" key="8">
    <source>
        <dbReference type="ARBA" id="ARBA00023157"/>
    </source>
</evidence>
<evidence type="ECO:0000256" key="16">
    <source>
        <dbReference type="SAM" id="MobiDB-lite"/>
    </source>
</evidence>
<keyword evidence="20" id="KW-1185">Reference proteome</keyword>
<comment type="similarity">
    <text evidence="3 15">Belongs to the serpin family.</text>
</comment>
<evidence type="ECO:0000256" key="13">
    <source>
        <dbReference type="ARBA" id="ARBA00033182"/>
    </source>
</evidence>
<keyword evidence="10" id="KW-0839">Vasoconstrictor</keyword>
<evidence type="ECO:0000256" key="12">
    <source>
        <dbReference type="ARBA" id="ARBA00029391"/>
    </source>
</evidence>
<evidence type="ECO:0000256" key="9">
    <source>
        <dbReference type="ARBA" id="ARBA00023180"/>
    </source>
</evidence>
<evidence type="ECO:0000313" key="20">
    <source>
        <dbReference type="Proteomes" id="UP000578343"/>
    </source>
</evidence>
<evidence type="ECO:0000256" key="11">
    <source>
        <dbReference type="ARBA" id="ARBA00029380"/>
    </source>
</evidence>
<evidence type="ECO:0000256" key="1">
    <source>
        <dbReference type="ARBA" id="ARBA00002747"/>
    </source>
</evidence>
<dbReference type="InterPro" id="IPR000215">
    <property type="entry name" value="Serpin_fam"/>
</dbReference>
<evidence type="ECO:0000313" key="19">
    <source>
        <dbReference type="EMBL" id="NXG73119.1"/>
    </source>
</evidence>
<dbReference type="Gene3D" id="3.30.497.10">
    <property type="entry name" value="Antithrombin, subunit I, domain 2"/>
    <property type="match status" value="1"/>
</dbReference>
<dbReference type="InterPro" id="IPR036186">
    <property type="entry name" value="Serpin_sf"/>
</dbReference>
<dbReference type="PROSITE" id="PS00284">
    <property type="entry name" value="SERPIN"/>
    <property type="match status" value="1"/>
</dbReference>
<dbReference type="GO" id="GO:0042310">
    <property type="term" value="P:vasoconstriction"/>
    <property type="evidence" value="ECO:0007669"/>
    <property type="project" value="UniProtKB-KW"/>
</dbReference>
<dbReference type="Gene3D" id="2.30.39.10">
    <property type="entry name" value="Alpha-1-antitrypsin, domain 1"/>
    <property type="match status" value="1"/>
</dbReference>
<comment type="subcellular location">
    <subcellularLocation>
        <location evidence="2">Secreted</location>
    </subcellularLocation>
</comment>
<reference evidence="19 20" key="1">
    <citation type="submission" date="2019-09" db="EMBL/GenBank/DDBJ databases">
        <title>Bird 10,000 Genomes (B10K) Project - Family phase.</title>
        <authorList>
            <person name="Zhang G."/>
        </authorList>
    </citation>
    <scope>NUCLEOTIDE SEQUENCE [LARGE SCALE GENOMIC DNA]</scope>
    <source>
        <strain evidence="19">B10K-DU-001-21</strain>
        <tissue evidence="19">Muscle</tissue>
    </source>
</reference>
<comment type="function">
    <text evidence="14">Acts directly on vascular smooth muscle as a potent vasoconstrictor, affects cardiac contractility and heart rate through its action on the sympathetic nervous system, and alters renal sodium and water absorption through its ability to stimulate the zona glomerulosa cells of the adrenal cortex to synthesize and secrete aldosterone. Acts by binding to angiotensin receptors AGTR1 and AGTR2. Also binds the DEAR/FBXW7-AS1 receptor.</text>
</comment>
<sequence>NMNPVAGLLCLLACLTAVTCDRVYVHPFNLFSFNKSTCEELESLVQEGKKTFVPVSIESQTTPDYEDDVNDKDKPESLSLNGQGRQKLSYVKDFVYVLGERFYSALREARQGQNVLLSPTSLYGSLVSFYLGASNQTAADLQGLLGFVPPSGDPDCTSRVDGHKVLSSLRMIENLVKSGDEELRFSKMLWLFSAPGVPLCQLFVQDLFPSADALYARAVDFTNPNEATKQINTFVEAKSKGQSKCLLTDVDPSADLLFAVDVHLAVNIKQASQLKEPQEFWVDSNTKVLVPMLSVTGTFKYKTDASGTFSVVEIPISKTALLVLLQPINGSDLEHVESKMPLKSSSWLQQLSPREIKLMLPELTIEGSSDLQELLADMELPALLGKGADLSKISDANLTVGKVINKAFFKLTSNGTEQPEDPTAQTEDPVPLDVTVNKPFLLAVFEEKSRAMLFLGRVTNPLHG</sequence>
<dbReference type="PANTHER" id="PTHR11461">
    <property type="entry name" value="SERINE PROTEASE INHIBITOR, SERPIN"/>
    <property type="match status" value="1"/>
</dbReference>
<feature type="non-terminal residue" evidence="19">
    <location>
        <position position="1"/>
    </location>
</feature>
<dbReference type="SUPFAM" id="SSF56574">
    <property type="entry name" value="Serpins"/>
    <property type="match status" value="1"/>
</dbReference>
<evidence type="ECO:0000256" key="14">
    <source>
        <dbReference type="ARBA" id="ARBA00046068"/>
    </source>
</evidence>
<evidence type="ECO:0000256" key="6">
    <source>
        <dbReference type="ARBA" id="ARBA00022729"/>
    </source>
</evidence>
<gene>
    <name evidence="19" type="primary">Agt</name>
    <name evidence="19" type="ORF">BARMAR_R09449</name>
</gene>
<accession>A0A7K9E8Y3</accession>
<evidence type="ECO:0000256" key="2">
    <source>
        <dbReference type="ARBA" id="ARBA00004613"/>
    </source>
</evidence>
<dbReference type="PRINTS" id="PR00654">
    <property type="entry name" value="ANGIOTENSNGN"/>
</dbReference>
<comment type="function">
    <text evidence="1">Essential component of the renin-angiotensin system (RAS), a potent regulator of blood pressure, body fluid and electrolyte homeostasis.</text>
</comment>
<comment type="caution">
    <text evidence="19">The sequence shown here is derived from an EMBL/GenBank/DDBJ whole genome shotgun (WGS) entry which is preliminary data.</text>
</comment>
<dbReference type="SMART" id="SM00093">
    <property type="entry name" value="SERPIN"/>
    <property type="match status" value="1"/>
</dbReference>
<keyword evidence="9" id="KW-0325">Glycoprotein</keyword>
<name>A0A7K9E8Y3_BARMA</name>
<dbReference type="PANTHER" id="PTHR11461:SF13">
    <property type="entry name" value="ANGIOTENSINOGEN"/>
    <property type="match status" value="1"/>
</dbReference>
<keyword evidence="5" id="KW-0964">Secreted</keyword>
<keyword evidence="7" id="KW-0838">Vasoactive</keyword>
<protein>
    <recommendedName>
        <fullName evidence="4">Angiotensinogen</fullName>
    </recommendedName>
    <alternativeName>
        <fullName evidence="13">Serpin A8</fullName>
    </alternativeName>
</protein>
<evidence type="ECO:0000256" key="4">
    <source>
        <dbReference type="ARBA" id="ARBA00015105"/>
    </source>
</evidence>
<evidence type="ECO:0000259" key="18">
    <source>
        <dbReference type="SMART" id="SM00093"/>
    </source>
</evidence>
<dbReference type="GO" id="GO:0005615">
    <property type="term" value="C:extracellular space"/>
    <property type="evidence" value="ECO:0007669"/>
    <property type="project" value="InterPro"/>
</dbReference>
<comment type="function">
    <text evidence="12">Is a ligand for the G-protein coupled receptor MAS1. Has vasodilator and antidiuretic effects. Has an antithrombotic effect that involves MAS1-mediated release of nitric oxide from platelets.</text>
</comment>
<dbReference type="GO" id="GO:0042981">
    <property type="term" value="P:regulation of apoptotic process"/>
    <property type="evidence" value="ECO:0007669"/>
    <property type="project" value="TreeGrafter"/>
</dbReference>
<feature type="non-terminal residue" evidence="19">
    <location>
        <position position="464"/>
    </location>
</feature>
<dbReference type="AlphaFoldDB" id="A0A7K9E8Y3"/>
<keyword evidence="6 17" id="KW-0732">Signal</keyword>
<dbReference type="InterPro" id="IPR023796">
    <property type="entry name" value="Serpin_dom"/>
</dbReference>
<keyword evidence="8" id="KW-1015">Disulfide bond</keyword>
<evidence type="ECO:0000256" key="10">
    <source>
        <dbReference type="ARBA" id="ARBA00023322"/>
    </source>
</evidence>
<dbReference type="GO" id="GO:0003081">
    <property type="term" value="P:regulation of systemic arterial blood pressure by renin-angiotensin"/>
    <property type="evidence" value="ECO:0007669"/>
    <property type="project" value="InterPro"/>
</dbReference>
<evidence type="ECO:0000256" key="15">
    <source>
        <dbReference type="RuleBase" id="RU000411"/>
    </source>
</evidence>
<dbReference type="EMBL" id="VWZK01009188">
    <property type="protein sequence ID" value="NXG73119.1"/>
    <property type="molecule type" value="Genomic_DNA"/>
</dbReference>
<evidence type="ECO:0000256" key="7">
    <source>
        <dbReference type="ARBA" id="ARBA00022858"/>
    </source>
</evidence>
<feature type="chain" id="PRO_5029872538" description="Angiotensinogen" evidence="17">
    <location>
        <begin position="21"/>
        <end position="464"/>
    </location>
</feature>
<evidence type="ECO:0000256" key="3">
    <source>
        <dbReference type="ARBA" id="ARBA00009500"/>
    </source>
</evidence>
<evidence type="ECO:0000256" key="17">
    <source>
        <dbReference type="SAM" id="SignalP"/>
    </source>
</evidence>
<dbReference type="OrthoDB" id="7817921at2759"/>
<comment type="function">
    <text evidence="11">Stimulates aldosterone release.</text>
</comment>
<feature type="signal peptide" evidence="17">
    <location>
        <begin position="1"/>
        <end position="20"/>
    </location>
</feature>
<feature type="domain" description="Serpin" evidence="18">
    <location>
        <begin position="100"/>
        <end position="461"/>
    </location>
</feature>
<dbReference type="Proteomes" id="UP000578343">
    <property type="component" value="Unassembled WGS sequence"/>
</dbReference>
<dbReference type="InterPro" id="IPR000227">
    <property type="entry name" value="Angiotensinogen"/>
</dbReference>
<dbReference type="GO" id="GO:0004867">
    <property type="term" value="F:serine-type endopeptidase inhibitor activity"/>
    <property type="evidence" value="ECO:0007669"/>
    <property type="project" value="InterPro"/>
</dbReference>
<organism evidence="19 20">
    <name type="scientific">Baryphthengus martii</name>
    <name type="common">Rufous motmot</name>
    <dbReference type="NCBI Taxonomy" id="176943"/>
    <lineage>
        <taxon>Eukaryota</taxon>
        <taxon>Metazoa</taxon>
        <taxon>Chordata</taxon>
        <taxon>Craniata</taxon>
        <taxon>Vertebrata</taxon>
        <taxon>Euteleostomi</taxon>
        <taxon>Archelosauria</taxon>
        <taxon>Archosauria</taxon>
        <taxon>Dinosauria</taxon>
        <taxon>Saurischia</taxon>
        <taxon>Theropoda</taxon>
        <taxon>Coelurosauria</taxon>
        <taxon>Aves</taxon>
        <taxon>Neognathae</taxon>
        <taxon>Neoaves</taxon>
        <taxon>Telluraves</taxon>
        <taxon>Coraciimorphae</taxon>
        <taxon>Coraciiformes</taxon>
        <taxon>Momotidae</taxon>
        <taxon>Baryphthengus</taxon>
    </lineage>
</organism>
<feature type="region of interest" description="Disordered" evidence="16">
    <location>
        <begin position="62"/>
        <end position="81"/>
    </location>
</feature>
<dbReference type="InterPro" id="IPR042185">
    <property type="entry name" value="Serpin_sf_2"/>
</dbReference>
<evidence type="ECO:0000256" key="5">
    <source>
        <dbReference type="ARBA" id="ARBA00022525"/>
    </source>
</evidence>
<dbReference type="Pfam" id="PF00079">
    <property type="entry name" value="Serpin"/>
    <property type="match status" value="1"/>
</dbReference>
<dbReference type="InterPro" id="IPR023795">
    <property type="entry name" value="Serpin_CS"/>
</dbReference>
<dbReference type="InterPro" id="IPR042178">
    <property type="entry name" value="Serpin_sf_1"/>
</dbReference>